<gene>
    <name evidence="7" type="ORF">IEZ25_13175</name>
</gene>
<keyword evidence="8" id="KW-1185">Reference proteome</keyword>
<comment type="caution">
    <text evidence="7">The sequence shown here is derived from an EMBL/GenBank/DDBJ whole genome shotgun (WGS) entry which is preliminary data.</text>
</comment>
<evidence type="ECO:0000256" key="1">
    <source>
        <dbReference type="ARBA" id="ARBA00004651"/>
    </source>
</evidence>
<protein>
    <submittedName>
        <fullName evidence="7">Branched-chain amino acid ABC transporter permease</fullName>
    </submittedName>
</protein>
<dbReference type="Pfam" id="PF02653">
    <property type="entry name" value="BPD_transp_2"/>
    <property type="match status" value="1"/>
</dbReference>
<dbReference type="InterPro" id="IPR043428">
    <property type="entry name" value="LivM-like"/>
</dbReference>
<feature type="transmembrane region" description="Helical" evidence="6">
    <location>
        <begin position="64"/>
        <end position="83"/>
    </location>
</feature>
<dbReference type="InterPro" id="IPR001851">
    <property type="entry name" value="ABC_transp_permease"/>
</dbReference>
<comment type="subcellular location">
    <subcellularLocation>
        <location evidence="1">Cell membrane</location>
        <topology evidence="1">Multi-pass membrane protein</topology>
    </subcellularLocation>
</comment>
<keyword evidence="2" id="KW-1003">Cell membrane</keyword>
<feature type="transmembrane region" description="Helical" evidence="6">
    <location>
        <begin position="249"/>
        <end position="282"/>
    </location>
</feature>
<feature type="transmembrane region" description="Helical" evidence="6">
    <location>
        <begin position="170"/>
        <end position="189"/>
    </location>
</feature>
<feature type="transmembrane region" description="Helical" evidence="6">
    <location>
        <begin position="130"/>
        <end position="150"/>
    </location>
</feature>
<dbReference type="Proteomes" id="UP000649289">
    <property type="component" value="Unassembled WGS sequence"/>
</dbReference>
<evidence type="ECO:0000256" key="6">
    <source>
        <dbReference type="SAM" id="Phobius"/>
    </source>
</evidence>
<dbReference type="PANTHER" id="PTHR30482:SF10">
    <property type="entry name" value="HIGH-AFFINITY BRANCHED-CHAIN AMINO ACID TRANSPORT PROTEIN BRAE"/>
    <property type="match status" value="1"/>
</dbReference>
<keyword evidence="4 6" id="KW-1133">Transmembrane helix</keyword>
<feature type="transmembrane region" description="Helical" evidence="6">
    <location>
        <begin position="12"/>
        <end position="29"/>
    </location>
</feature>
<feature type="transmembrane region" description="Helical" evidence="6">
    <location>
        <begin position="220"/>
        <end position="243"/>
    </location>
</feature>
<feature type="transmembrane region" description="Helical" evidence="6">
    <location>
        <begin position="35"/>
        <end position="52"/>
    </location>
</feature>
<feature type="transmembrane region" description="Helical" evidence="6">
    <location>
        <begin position="303"/>
        <end position="322"/>
    </location>
</feature>
<sequence>MTVLSTRLQTPLLLIGITAVVLAVGTAGGPTLERVATLSLISVVFVVGLSTFSGNSGVMSFGHVAFMAVGAYTTAYLTIPVPLKGVLFANLPESLRWLAEVHTSASAAVLLSCAMAAVAGLVTAPVVARLSGLQSGIATLAFLLVVYNVLNSWTDVTRGSSSMIGLPRSTTIVTAFVAAALAIAVGWAYRTSRSGLQLQAGREDYWAAQAAGIAVGRHRAIAWVLSATICGLAGSLYASFLTTFNVNAFFLSATFAFVVMIVLGGYLSLSGAVLGAIGVSVLQELLRRLQDGGLTGGSALPPGTANLLLALVLLLTLVKAPYGVMGARELVLVRGGRRLRRGAQAVRTPAGS</sequence>
<reference evidence="7 8" key="1">
    <citation type="submission" date="2020-09" db="EMBL/GenBank/DDBJ databases">
        <title>novel species in genus Nocardioides.</title>
        <authorList>
            <person name="Zhang G."/>
        </authorList>
    </citation>
    <scope>NUCLEOTIDE SEQUENCE [LARGE SCALE GENOMIC DNA]</scope>
    <source>
        <strain evidence="7 8">19197</strain>
    </source>
</reference>
<evidence type="ECO:0000256" key="5">
    <source>
        <dbReference type="ARBA" id="ARBA00023136"/>
    </source>
</evidence>
<evidence type="ECO:0000313" key="8">
    <source>
        <dbReference type="Proteomes" id="UP000649289"/>
    </source>
</evidence>
<proteinExistence type="predicted"/>
<dbReference type="EMBL" id="JACXYY010000005">
    <property type="protein sequence ID" value="MBD3915568.1"/>
    <property type="molecule type" value="Genomic_DNA"/>
</dbReference>
<keyword evidence="3 6" id="KW-0812">Transmembrane</keyword>
<dbReference type="RefSeq" id="WP_191199900.1">
    <property type="nucleotide sequence ID" value="NZ_BAAAPA010000007.1"/>
</dbReference>
<evidence type="ECO:0000256" key="2">
    <source>
        <dbReference type="ARBA" id="ARBA00022475"/>
    </source>
</evidence>
<feature type="transmembrane region" description="Helical" evidence="6">
    <location>
        <begin position="103"/>
        <end position="123"/>
    </location>
</feature>
<evidence type="ECO:0000256" key="3">
    <source>
        <dbReference type="ARBA" id="ARBA00022692"/>
    </source>
</evidence>
<evidence type="ECO:0000313" key="7">
    <source>
        <dbReference type="EMBL" id="MBD3915568.1"/>
    </source>
</evidence>
<organism evidence="7 8">
    <name type="scientific">Nocardioides hwasunensis</name>
    <dbReference type="NCBI Taxonomy" id="397258"/>
    <lineage>
        <taxon>Bacteria</taxon>
        <taxon>Bacillati</taxon>
        <taxon>Actinomycetota</taxon>
        <taxon>Actinomycetes</taxon>
        <taxon>Propionibacteriales</taxon>
        <taxon>Nocardioidaceae</taxon>
        <taxon>Nocardioides</taxon>
    </lineage>
</organism>
<accession>A0ABR8MHL5</accession>
<dbReference type="CDD" id="cd06581">
    <property type="entry name" value="TM_PBP1_LivM_like"/>
    <property type="match status" value="1"/>
</dbReference>
<evidence type="ECO:0000256" key="4">
    <source>
        <dbReference type="ARBA" id="ARBA00022989"/>
    </source>
</evidence>
<dbReference type="PANTHER" id="PTHR30482">
    <property type="entry name" value="HIGH-AFFINITY BRANCHED-CHAIN AMINO ACID TRANSPORT SYSTEM PERMEASE"/>
    <property type="match status" value="1"/>
</dbReference>
<name>A0ABR8MHL5_9ACTN</name>
<keyword evidence="5 6" id="KW-0472">Membrane</keyword>